<evidence type="ECO:0000256" key="4">
    <source>
        <dbReference type="ARBA" id="ARBA00023065"/>
    </source>
</evidence>
<comment type="subcellular location">
    <subcellularLocation>
        <location evidence="8">Cell membrane</location>
        <topology evidence="8">Peripheral membrane protein</topology>
    </subcellularLocation>
    <subcellularLocation>
        <location evidence="1">Membrane</location>
    </subcellularLocation>
</comment>
<dbReference type="GO" id="GO:0045259">
    <property type="term" value="C:proton-transporting ATP synthase complex"/>
    <property type="evidence" value="ECO:0007669"/>
    <property type="project" value="UniProtKB-KW"/>
</dbReference>
<organism evidence="9 10">
    <name type="scientific">Clostridium thermobutyricum DSM 4928</name>
    <dbReference type="NCBI Taxonomy" id="1121339"/>
    <lineage>
        <taxon>Bacteria</taxon>
        <taxon>Bacillati</taxon>
        <taxon>Bacillota</taxon>
        <taxon>Clostridia</taxon>
        <taxon>Eubacteriales</taxon>
        <taxon>Clostridiaceae</taxon>
        <taxon>Clostridium</taxon>
    </lineage>
</organism>
<keyword evidence="5 8" id="KW-0472">Membrane</keyword>
<dbReference type="RefSeq" id="WP_002599450.1">
    <property type="nucleotide sequence ID" value="NZ_LTAY01000054.1"/>
</dbReference>
<keyword evidence="3 8" id="KW-0375">Hydrogen ion transport</keyword>
<reference evidence="9 10" key="1">
    <citation type="submission" date="2016-02" db="EMBL/GenBank/DDBJ databases">
        <title>Genome sequence of Clostridium thermobutyricum DSM 4928.</title>
        <authorList>
            <person name="Poehlein A."/>
            <person name="Daniel R."/>
        </authorList>
    </citation>
    <scope>NUCLEOTIDE SEQUENCE [LARGE SCALE GENOMIC DNA]</scope>
    <source>
        <strain evidence="9 10">DSM 4928</strain>
    </source>
</reference>
<dbReference type="AlphaFoldDB" id="A0A1V4STM5"/>
<evidence type="ECO:0000256" key="3">
    <source>
        <dbReference type="ARBA" id="ARBA00022781"/>
    </source>
</evidence>
<evidence type="ECO:0000256" key="1">
    <source>
        <dbReference type="ARBA" id="ARBA00004370"/>
    </source>
</evidence>
<keyword evidence="7 8" id="KW-0066">ATP synthesis</keyword>
<dbReference type="InterPro" id="IPR026015">
    <property type="entry name" value="ATP_synth_OSCP/delta_N_sf"/>
</dbReference>
<keyword evidence="2 8" id="KW-0813">Transport</keyword>
<evidence type="ECO:0000313" key="9">
    <source>
        <dbReference type="EMBL" id="OPX47204.1"/>
    </source>
</evidence>
<dbReference type="HAMAP" id="MF_01416">
    <property type="entry name" value="ATP_synth_delta_bact"/>
    <property type="match status" value="1"/>
</dbReference>
<evidence type="ECO:0000256" key="8">
    <source>
        <dbReference type="HAMAP-Rule" id="MF_01416"/>
    </source>
</evidence>
<evidence type="ECO:0000313" key="10">
    <source>
        <dbReference type="Proteomes" id="UP000191448"/>
    </source>
</evidence>
<dbReference type="Gene3D" id="1.10.520.20">
    <property type="entry name" value="N-terminal domain of the delta subunit of the F1F0-ATP synthase"/>
    <property type="match status" value="1"/>
</dbReference>
<dbReference type="PRINTS" id="PR00125">
    <property type="entry name" value="ATPASEDELTA"/>
</dbReference>
<evidence type="ECO:0000256" key="7">
    <source>
        <dbReference type="ARBA" id="ARBA00023310"/>
    </source>
</evidence>
<dbReference type="PANTHER" id="PTHR11910">
    <property type="entry name" value="ATP SYNTHASE DELTA CHAIN"/>
    <property type="match status" value="1"/>
</dbReference>
<sequence>MYEFLDKRYALALYKIAEEKNKVEEYLQVLREICDIIDNNKELHEIVEHPQISTNEKKAIFDRIFRGKIDDEILAFLKLLIDKGRILYLREKLNQMEKIHLNELNTIEGVVKSVIPLTDEEYKRLLDKLEKKYNKHIILERQIDKSLIGGLYVRVENEVIDGSIKSKYEDMRLLMLNKK</sequence>
<dbReference type="InterPro" id="IPR000711">
    <property type="entry name" value="ATPase_OSCP/dsu"/>
</dbReference>
<dbReference type="Proteomes" id="UP000191448">
    <property type="component" value="Unassembled WGS sequence"/>
</dbReference>
<evidence type="ECO:0000256" key="6">
    <source>
        <dbReference type="ARBA" id="ARBA00023196"/>
    </source>
</evidence>
<dbReference type="SUPFAM" id="SSF47928">
    <property type="entry name" value="N-terminal domain of the delta subunit of the F1F0-ATP synthase"/>
    <property type="match status" value="1"/>
</dbReference>
<dbReference type="InterPro" id="IPR020781">
    <property type="entry name" value="ATPase_OSCP/d_CS"/>
</dbReference>
<evidence type="ECO:0000256" key="5">
    <source>
        <dbReference type="ARBA" id="ARBA00023136"/>
    </source>
</evidence>
<evidence type="ECO:0000256" key="2">
    <source>
        <dbReference type="ARBA" id="ARBA00022448"/>
    </source>
</evidence>
<comment type="similarity">
    <text evidence="8">Belongs to the ATPase delta chain family.</text>
</comment>
<keyword evidence="4 8" id="KW-0406">Ion transport</keyword>
<name>A0A1V4STM5_9CLOT</name>
<gene>
    <name evidence="9" type="primary">atpH_2</name>
    <name evidence="8" type="synonym">atpH</name>
    <name evidence="9" type="ORF">CLTHE_21180</name>
</gene>
<comment type="caution">
    <text evidence="9">The sequence shown here is derived from an EMBL/GenBank/DDBJ whole genome shotgun (WGS) entry which is preliminary data.</text>
</comment>
<dbReference type="Pfam" id="PF00213">
    <property type="entry name" value="OSCP"/>
    <property type="match status" value="1"/>
</dbReference>
<dbReference type="GO" id="GO:0046933">
    <property type="term" value="F:proton-transporting ATP synthase activity, rotational mechanism"/>
    <property type="evidence" value="ECO:0007669"/>
    <property type="project" value="UniProtKB-UniRule"/>
</dbReference>
<dbReference type="NCBIfam" id="TIGR01145">
    <property type="entry name" value="ATP_synt_delta"/>
    <property type="match status" value="1"/>
</dbReference>
<proteinExistence type="inferred from homology"/>
<protein>
    <recommendedName>
        <fullName evidence="8">ATP synthase subunit delta</fullName>
    </recommendedName>
    <alternativeName>
        <fullName evidence="8">ATP synthase F(1) sector subunit delta</fullName>
    </alternativeName>
    <alternativeName>
        <fullName evidence="8">F-type ATPase subunit delta</fullName>
        <shortName evidence="8">F-ATPase subunit delta</shortName>
    </alternativeName>
</protein>
<accession>A0A1V4STM5</accession>
<dbReference type="NCBIfam" id="NF004403">
    <property type="entry name" value="PRK05758.2-4"/>
    <property type="match status" value="1"/>
</dbReference>
<comment type="function">
    <text evidence="8">F(1)F(0) ATP synthase produces ATP from ADP in the presence of a proton or sodium gradient. F-type ATPases consist of two structural domains, F(1) containing the extramembraneous catalytic core and F(0) containing the membrane proton channel, linked together by a central stalk and a peripheral stalk. During catalysis, ATP synthesis in the catalytic domain of F(1) is coupled via a rotary mechanism of the central stalk subunits to proton translocation.</text>
</comment>
<keyword evidence="8" id="KW-1003">Cell membrane</keyword>
<dbReference type="EMBL" id="LTAY01000054">
    <property type="protein sequence ID" value="OPX47204.1"/>
    <property type="molecule type" value="Genomic_DNA"/>
</dbReference>
<keyword evidence="6 8" id="KW-0139">CF(1)</keyword>
<comment type="function">
    <text evidence="8">This protein is part of the stalk that links CF(0) to CF(1). It either transmits conformational changes from CF(0) to CF(1) or is implicated in proton conduction.</text>
</comment>
<dbReference type="PROSITE" id="PS00389">
    <property type="entry name" value="ATPASE_DELTA"/>
    <property type="match status" value="1"/>
</dbReference>
<dbReference type="GO" id="GO:0005886">
    <property type="term" value="C:plasma membrane"/>
    <property type="evidence" value="ECO:0007669"/>
    <property type="project" value="UniProtKB-SubCell"/>
</dbReference>
<dbReference type="OrthoDB" id="9802471at2"/>